<evidence type="ECO:0000259" key="11">
    <source>
        <dbReference type="PROSITE" id="PS50011"/>
    </source>
</evidence>
<dbReference type="SUPFAM" id="SSF52058">
    <property type="entry name" value="L domain-like"/>
    <property type="match status" value="1"/>
</dbReference>
<comment type="subcellular location">
    <subcellularLocation>
        <location evidence="1">Membrane</location>
    </subcellularLocation>
</comment>
<dbReference type="PANTHER" id="PTHR48007:SF22">
    <property type="entry name" value="PROTEIN STRUBBELIG-RECEPTOR FAMILY 3-LIKE ISOFORM X1"/>
    <property type="match status" value="1"/>
</dbReference>
<dbReference type="Gene3D" id="1.10.510.10">
    <property type="entry name" value="Transferase(Phosphotransferase) domain 1"/>
    <property type="match status" value="1"/>
</dbReference>
<dbReference type="InterPro" id="IPR046959">
    <property type="entry name" value="PRK1-6/SRF4-like"/>
</dbReference>
<dbReference type="PROSITE" id="PS50011">
    <property type="entry name" value="PROTEIN_KINASE_DOM"/>
    <property type="match status" value="1"/>
</dbReference>
<evidence type="ECO:0000256" key="8">
    <source>
        <dbReference type="ARBA" id="ARBA00023170"/>
    </source>
</evidence>
<keyword evidence="4 10" id="KW-0732">Signal</keyword>
<keyword evidence="8" id="KW-0675">Receptor</keyword>
<dbReference type="Gene3D" id="3.30.200.20">
    <property type="entry name" value="Phosphorylase Kinase, domain 1"/>
    <property type="match status" value="1"/>
</dbReference>
<evidence type="ECO:0000313" key="12">
    <source>
        <dbReference type="EMBL" id="GMN50877.1"/>
    </source>
</evidence>
<keyword evidence="2" id="KW-0433">Leucine-rich repeat</keyword>
<protein>
    <recommendedName>
        <fullName evidence="11">Protein kinase domain-containing protein</fullName>
    </recommendedName>
</protein>
<sequence length="727" mass="79800">MGYVKWEVFFTGLVLIFTSPFSSALTDSLDVTAMNNLYVALGYPPLRGWLLVGGDPCGENWQGVECVFSNITAIKLSGANLGGELGDGLHFLGSVILLDFSNNHIGGSIPSALPPTLRNFLLSGNQLTGSIPDGLSPLSQLLELSLDNNHLVGAIPDAFQQLTVLARLDLSGNNLSGQLPPSMGNMLSLSTLHLQNNHLVGFLDVLQDLPLQDLNIENNLFSGPIPPKLLTVPNFRKDGNPFNTTIIPAPQAAPPVSLAPARAPSSPKEPIWNHVIGPSSSPIILTSGESTKKFLTAKAITWIAVAGISIVVAFLLCLLLPKWLKAKQRDKIAKEPYFNANKGSTEKLKYDGSTFQRSFPPKLQHKQVMNVKSNTQSSIYTKDNEIDMTDTDDDILPPPPPPPPFPIDSDIENPVVPTIVSTTRHPVKSQNLSSVRVFTVAALQQYTNSFARENCLGAGNLGSVYRAELPDGELLAVKKLDNATARQQNDEEFLELVSNISKLRHANIVELIGYCAEHGQRLFVYEFCRHGTLHDALQMDDEIHQKLSWNRRIQVALGAARALEYLHEVCRPPVVHQNFTSTNLLLDDKLEVHVSDCGLASLLSSTSVSQISGRLNAHGYGAPEFESGSYTYQSDVYSFGVVLLELLTGRKAYDRSRPRGEQFLVRWAIPKLHDIDALSRMVDPSLYGAYSMKSLSRFADIISSCIQREPEFRPPISEIVQELLQMI</sequence>
<dbReference type="InterPro" id="IPR000719">
    <property type="entry name" value="Prot_kinase_dom"/>
</dbReference>
<evidence type="ECO:0000256" key="9">
    <source>
        <dbReference type="SAM" id="Phobius"/>
    </source>
</evidence>
<dbReference type="GO" id="GO:0016020">
    <property type="term" value="C:membrane"/>
    <property type="evidence" value="ECO:0007669"/>
    <property type="project" value="UniProtKB-SubCell"/>
</dbReference>
<accession>A0AA88DDB7</accession>
<organism evidence="12 13">
    <name type="scientific">Ficus carica</name>
    <name type="common">Common fig</name>
    <dbReference type="NCBI Taxonomy" id="3494"/>
    <lineage>
        <taxon>Eukaryota</taxon>
        <taxon>Viridiplantae</taxon>
        <taxon>Streptophyta</taxon>
        <taxon>Embryophyta</taxon>
        <taxon>Tracheophyta</taxon>
        <taxon>Spermatophyta</taxon>
        <taxon>Magnoliopsida</taxon>
        <taxon>eudicotyledons</taxon>
        <taxon>Gunneridae</taxon>
        <taxon>Pentapetalae</taxon>
        <taxon>rosids</taxon>
        <taxon>fabids</taxon>
        <taxon>Rosales</taxon>
        <taxon>Moraceae</taxon>
        <taxon>Ficeae</taxon>
        <taxon>Ficus</taxon>
    </lineage>
</organism>
<dbReference type="FunFam" id="3.80.10.10:FF:000062">
    <property type="entry name" value="protein STRUBBELIG-RECEPTOR FAMILY 3"/>
    <property type="match status" value="1"/>
</dbReference>
<dbReference type="Gene3D" id="3.80.10.10">
    <property type="entry name" value="Ribonuclease Inhibitor"/>
    <property type="match status" value="1"/>
</dbReference>
<dbReference type="GO" id="GO:0004672">
    <property type="term" value="F:protein kinase activity"/>
    <property type="evidence" value="ECO:0007669"/>
    <property type="project" value="InterPro"/>
</dbReference>
<dbReference type="FunFam" id="1.10.510.10:FF:000095">
    <property type="entry name" value="protein STRUBBELIG-RECEPTOR FAMILY 8"/>
    <property type="match status" value="1"/>
</dbReference>
<keyword evidence="5" id="KW-0677">Repeat</keyword>
<evidence type="ECO:0000256" key="4">
    <source>
        <dbReference type="ARBA" id="ARBA00022729"/>
    </source>
</evidence>
<evidence type="ECO:0000256" key="10">
    <source>
        <dbReference type="SAM" id="SignalP"/>
    </source>
</evidence>
<dbReference type="Pfam" id="PF00560">
    <property type="entry name" value="LRR_1"/>
    <property type="match status" value="1"/>
</dbReference>
<dbReference type="Proteomes" id="UP001187192">
    <property type="component" value="Unassembled WGS sequence"/>
</dbReference>
<gene>
    <name evidence="12" type="ORF">TIFTF001_020030</name>
</gene>
<evidence type="ECO:0000313" key="13">
    <source>
        <dbReference type="Proteomes" id="UP001187192"/>
    </source>
</evidence>
<feature type="chain" id="PRO_5041648409" description="Protein kinase domain-containing protein" evidence="10">
    <location>
        <begin position="25"/>
        <end position="727"/>
    </location>
</feature>
<dbReference type="InterPro" id="IPR001245">
    <property type="entry name" value="Ser-Thr/Tyr_kinase_cat_dom"/>
</dbReference>
<proteinExistence type="predicted"/>
<dbReference type="GO" id="GO:0005524">
    <property type="term" value="F:ATP binding"/>
    <property type="evidence" value="ECO:0007669"/>
    <property type="project" value="InterPro"/>
</dbReference>
<dbReference type="InterPro" id="IPR011009">
    <property type="entry name" value="Kinase-like_dom_sf"/>
</dbReference>
<dbReference type="Pfam" id="PF07714">
    <property type="entry name" value="PK_Tyr_Ser-Thr"/>
    <property type="match status" value="1"/>
</dbReference>
<dbReference type="FunFam" id="3.30.200.20:FF:000125">
    <property type="entry name" value="Protein STRUBBELIG-RECEPTOR FAMILY 8"/>
    <property type="match status" value="1"/>
</dbReference>
<dbReference type="SUPFAM" id="SSF56112">
    <property type="entry name" value="Protein kinase-like (PK-like)"/>
    <property type="match status" value="1"/>
</dbReference>
<dbReference type="InterPro" id="IPR032675">
    <property type="entry name" value="LRR_dom_sf"/>
</dbReference>
<keyword evidence="13" id="KW-1185">Reference proteome</keyword>
<feature type="signal peptide" evidence="10">
    <location>
        <begin position="1"/>
        <end position="24"/>
    </location>
</feature>
<dbReference type="PANTHER" id="PTHR48007">
    <property type="entry name" value="LEUCINE-RICH REPEAT RECEPTOR-LIKE PROTEIN KINASE PXC1"/>
    <property type="match status" value="1"/>
</dbReference>
<feature type="transmembrane region" description="Helical" evidence="9">
    <location>
        <begin position="299"/>
        <end position="321"/>
    </location>
</feature>
<evidence type="ECO:0000256" key="1">
    <source>
        <dbReference type="ARBA" id="ARBA00004370"/>
    </source>
</evidence>
<comment type="caution">
    <text evidence="12">The sequence shown here is derived from an EMBL/GenBank/DDBJ whole genome shotgun (WGS) entry which is preliminary data.</text>
</comment>
<dbReference type="Pfam" id="PF13855">
    <property type="entry name" value="LRR_8"/>
    <property type="match status" value="1"/>
</dbReference>
<dbReference type="EMBL" id="BTGU01000035">
    <property type="protein sequence ID" value="GMN50877.1"/>
    <property type="molecule type" value="Genomic_DNA"/>
</dbReference>
<dbReference type="AlphaFoldDB" id="A0AA88DDB7"/>
<keyword evidence="3 9" id="KW-0812">Transmembrane</keyword>
<name>A0AA88DDB7_FICCA</name>
<evidence type="ECO:0000256" key="7">
    <source>
        <dbReference type="ARBA" id="ARBA00023136"/>
    </source>
</evidence>
<evidence type="ECO:0000256" key="3">
    <source>
        <dbReference type="ARBA" id="ARBA00022692"/>
    </source>
</evidence>
<evidence type="ECO:0000256" key="5">
    <source>
        <dbReference type="ARBA" id="ARBA00022737"/>
    </source>
</evidence>
<evidence type="ECO:0000256" key="6">
    <source>
        <dbReference type="ARBA" id="ARBA00022989"/>
    </source>
</evidence>
<keyword evidence="6 9" id="KW-1133">Transmembrane helix</keyword>
<keyword evidence="7 9" id="KW-0472">Membrane</keyword>
<feature type="domain" description="Protein kinase" evidence="11">
    <location>
        <begin position="450"/>
        <end position="727"/>
    </location>
</feature>
<dbReference type="InterPro" id="IPR001611">
    <property type="entry name" value="Leu-rich_rpt"/>
</dbReference>
<reference evidence="12" key="1">
    <citation type="submission" date="2023-07" db="EMBL/GenBank/DDBJ databases">
        <title>draft genome sequence of fig (Ficus carica).</title>
        <authorList>
            <person name="Takahashi T."/>
            <person name="Nishimura K."/>
        </authorList>
    </citation>
    <scope>NUCLEOTIDE SEQUENCE</scope>
</reference>
<evidence type="ECO:0000256" key="2">
    <source>
        <dbReference type="ARBA" id="ARBA00022614"/>
    </source>
</evidence>